<gene>
    <name evidence="1" type="ORF">JOL79_29325</name>
</gene>
<comment type="caution">
    <text evidence="1">The sequence shown here is derived from an EMBL/GenBank/DDBJ whole genome shotgun (WGS) entry which is preliminary data.</text>
</comment>
<sequence>MTYWPAAGLALVLGGVVPATSLALHGDPFDRLVGAHVSPLRLCGSSG</sequence>
<proteinExistence type="predicted"/>
<dbReference type="RefSeq" id="WP_210159150.1">
    <property type="nucleotide sequence ID" value="NZ_JAFCNB010000024.1"/>
</dbReference>
<evidence type="ECO:0000313" key="2">
    <source>
        <dbReference type="Proteomes" id="UP000674234"/>
    </source>
</evidence>
<evidence type="ECO:0000313" key="1">
    <source>
        <dbReference type="EMBL" id="MBP2707889.1"/>
    </source>
</evidence>
<organism evidence="1 2">
    <name type="scientific">Microbispora oryzae</name>
    <dbReference type="NCBI Taxonomy" id="2806554"/>
    <lineage>
        <taxon>Bacteria</taxon>
        <taxon>Bacillati</taxon>
        <taxon>Actinomycetota</taxon>
        <taxon>Actinomycetes</taxon>
        <taxon>Streptosporangiales</taxon>
        <taxon>Streptosporangiaceae</taxon>
        <taxon>Microbispora</taxon>
    </lineage>
</organism>
<reference evidence="1" key="1">
    <citation type="submission" date="2021-02" db="EMBL/GenBank/DDBJ databases">
        <title>Draft genome sequence of Microbispora sp. RL4-1S isolated from rice leaves in Thailand.</title>
        <authorList>
            <person name="Muangham S."/>
            <person name="Duangmal K."/>
        </authorList>
    </citation>
    <scope>NUCLEOTIDE SEQUENCE</scope>
    <source>
        <strain evidence="1">RL4-1S</strain>
    </source>
</reference>
<dbReference type="Proteomes" id="UP000674234">
    <property type="component" value="Unassembled WGS sequence"/>
</dbReference>
<name>A0A940WVY4_9ACTN</name>
<keyword evidence="2" id="KW-1185">Reference proteome</keyword>
<protein>
    <submittedName>
        <fullName evidence="1">Uncharacterized protein</fullName>
    </submittedName>
</protein>
<dbReference type="AlphaFoldDB" id="A0A940WVY4"/>
<accession>A0A940WVY4</accession>
<dbReference type="EMBL" id="JAFCNB010000024">
    <property type="protein sequence ID" value="MBP2707889.1"/>
    <property type="molecule type" value="Genomic_DNA"/>
</dbReference>